<evidence type="ECO:0000313" key="2">
    <source>
        <dbReference type="Proteomes" id="UP000743001"/>
    </source>
</evidence>
<protein>
    <submittedName>
        <fullName evidence="1">Uncharacterized protein</fullName>
    </submittedName>
</protein>
<dbReference type="RefSeq" id="WP_216481162.1">
    <property type="nucleotide sequence ID" value="NZ_JAHLQJ010000032.1"/>
</dbReference>
<dbReference type="EMBL" id="JAHLQJ010000032">
    <property type="protein sequence ID" value="MBU5674618.1"/>
    <property type="molecule type" value="Genomic_DNA"/>
</dbReference>
<sequence>MLVIILLLQLVIIAYLISIHGRLPKRDYVKEALERDKKSRQESGDS</sequence>
<evidence type="ECO:0000313" key="1">
    <source>
        <dbReference type="EMBL" id="MBU5674618.1"/>
    </source>
</evidence>
<name>A0ABS6FWL6_9BACL</name>
<organism evidence="1 2">
    <name type="scientific">Paenibacillus brevis</name>
    <dbReference type="NCBI Taxonomy" id="2841508"/>
    <lineage>
        <taxon>Bacteria</taxon>
        <taxon>Bacillati</taxon>
        <taxon>Bacillota</taxon>
        <taxon>Bacilli</taxon>
        <taxon>Bacillales</taxon>
        <taxon>Paenibacillaceae</taxon>
        <taxon>Paenibacillus</taxon>
    </lineage>
</organism>
<dbReference type="Proteomes" id="UP000743001">
    <property type="component" value="Unassembled WGS sequence"/>
</dbReference>
<proteinExistence type="predicted"/>
<comment type="caution">
    <text evidence="1">The sequence shown here is derived from an EMBL/GenBank/DDBJ whole genome shotgun (WGS) entry which is preliminary data.</text>
</comment>
<accession>A0ABS6FWL6</accession>
<keyword evidence="2" id="KW-1185">Reference proteome</keyword>
<reference evidence="1 2" key="1">
    <citation type="submission" date="2021-06" db="EMBL/GenBank/DDBJ databases">
        <authorList>
            <person name="Sun Q."/>
            <person name="Li D."/>
        </authorList>
    </citation>
    <scope>NUCLEOTIDE SEQUENCE [LARGE SCALE GENOMIC DNA]</scope>
    <source>
        <strain evidence="1 2">MSJ-6</strain>
    </source>
</reference>
<gene>
    <name evidence="1" type="ORF">KQJ23_22525</name>
</gene>